<reference evidence="2 3" key="1">
    <citation type="submission" date="2019-01" db="EMBL/GenBank/DDBJ databases">
        <authorList>
            <person name="Chen W.-M."/>
        </authorList>
    </citation>
    <scope>NUCLEOTIDE SEQUENCE [LARGE SCALE GENOMIC DNA]</scope>
    <source>
        <strain evidence="2 3">FSY-9</strain>
    </source>
</reference>
<sequence length="189" mass="19983">MAESAPLADVPLSYHIAFMPILILALLAASSAYSEQLKAADVAHIACDVPSIKYIGELQSLLSQRAVQAMNLAAASDGKPNAELQRLIDPTASFSSGGGDVGLPLASGVAGAMALAREMKADTYRFFGWDGIPALAQDRCGEQKIVVEFIDTHSGGLFRVAFTFDGGRIISAKGWRRTSQSGPMTPVRQ</sequence>
<dbReference type="AlphaFoldDB" id="A0A3S2UUV7"/>
<evidence type="ECO:0000313" key="2">
    <source>
        <dbReference type="EMBL" id="RVU07634.1"/>
    </source>
</evidence>
<keyword evidence="1" id="KW-1133">Transmembrane helix</keyword>
<dbReference type="EMBL" id="SACO01000001">
    <property type="protein sequence ID" value="RVU07634.1"/>
    <property type="molecule type" value="Genomic_DNA"/>
</dbReference>
<comment type="caution">
    <text evidence="2">The sequence shown here is derived from an EMBL/GenBank/DDBJ whole genome shotgun (WGS) entry which is preliminary data.</text>
</comment>
<evidence type="ECO:0000256" key="1">
    <source>
        <dbReference type="SAM" id="Phobius"/>
    </source>
</evidence>
<dbReference type="RefSeq" id="WP_127705182.1">
    <property type="nucleotide sequence ID" value="NZ_SACO01000001.1"/>
</dbReference>
<keyword evidence="3" id="KW-1185">Reference proteome</keyword>
<keyword evidence="1" id="KW-0472">Membrane</keyword>
<organism evidence="2 3">
    <name type="scientific">Novosphingobium umbonatum</name>
    <dbReference type="NCBI Taxonomy" id="1908524"/>
    <lineage>
        <taxon>Bacteria</taxon>
        <taxon>Pseudomonadati</taxon>
        <taxon>Pseudomonadota</taxon>
        <taxon>Alphaproteobacteria</taxon>
        <taxon>Sphingomonadales</taxon>
        <taxon>Sphingomonadaceae</taxon>
        <taxon>Novosphingobium</taxon>
    </lineage>
</organism>
<accession>A0A3S2UUV7</accession>
<keyword evidence="1" id="KW-0812">Transmembrane</keyword>
<feature type="transmembrane region" description="Helical" evidence="1">
    <location>
        <begin position="12"/>
        <end position="29"/>
    </location>
</feature>
<dbReference type="OrthoDB" id="7573500at2"/>
<evidence type="ECO:0000313" key="3">
    <source>
        <dbReference type="Proteomes" id="UP000282837"/>
    </source>
</evidence>
<gene>
    <name evidence="2" type="ORF">EOE18_00655</name>
</gene>
<protein>
    <submittedName>
        <fullName evidence="2">Uncharacterized protein</fullName>
    </submittedName>
</protein>
<name>A0A3S2UUV7_9SPHN</name>
<proteinExistence type="predicted"/>
<dbReference type="Proteomes" id="UP000282837">
    <property type="component" value="Unassembled WGS sequence"/>
</dbReference>